<dbReference type="Gene3D" id="2.20.25.90">
    <property type="entry name" value="ADC-like domains"/>
    <property type="match status" value="1"/>
</dbReference>
<sequence>MADETLHYRSCPLCEATCGLELTVREGTVVRIRGDRDNSFSKGFICPKGSALHRLHADPDRLRMPVVRRGDDLATATWEEVSWDEAWIVVEEGLRGVIDAHGRDAVAVYLGNPSVHSLGPVIFNGPLVKALGTKNVFSASTVDQMPKHVSSGYLFGNPLLMPVPDLDRTDYLFMLGANPYESNGSLCTAPDFPGRMEAIRERGGRIVTVDPRNTKTAQNSDEWIAIRPGTDAHLLVAILHVLFAEDLVHTGRVVALTSGMQEVIEAVEPFSPEIVAPITGIDADTIRRIARELAAAPTAAVYGRIGTHTVAFGTLASWAVDVLNIVTGNLDSPGGAMFPLPAHDSGRGKGKGRGFVTGRRHSRVRNHPEIRGEFPVATMAEEILTPGEGQVRALVTVAGNPAVSTPHAGRLDAALGELEFMVCVDPYRNETTRHANVILPPPSALERSDYHMAFFSLAVRNFAEWSGPLFETDSPQEHEILGRLALIATGPEAGSDPAVLDAMMLDGALQAAIGAADSPIADRTVEELRAIVTADPDRSTVDHLVDVMMRTGAYGDWFGAVPDGISLDTLRDSPHGIDLGALTPRLPAALRTQSGTIELANPAIIGDFERLLASLSGPLADPDALVLIGRRHLRSNNSWMHNIDVLAKGKFRCTLQLHPDDAARLGLVEGSDAEVTSSVGTLVAPVEITDQITKGVVSLPHGWGHDRPGSASAIASLRPGVNSNLLTDPEMIDPLSGNAVLNGIPVEVRPVTV</sequence>
<dbReference type="PANTHER" id="PTHR43105">
    <property type="entry name" value="RESPIRATORY NITRATE REDUCTASE"/>
    <property type="match status" value="1"/>
</dbReference>
<keyword evidence="2" id="KW-0479">Metal-binding</keyword>
<dbReference type="SUPFAM" id="SSF50692">
    <property type="entry name" value="ADC-like"/>
    <property type="match status" value="1"/>
</dbReference>
<evidence type="ECO:0000313" key="8">
    <source>
        <dbReference type="EMBL" id="CAB4618808.1"/>
    </source>
</evidence>
<dbReference type="InterPro" id="IPR006963">
    <property type="entry name" value="Mopterin_OxRdtase_4Fe-4S_dom"/>
</dbReference>
<dbReference type="InterPro" id="IPR050123">
    <property type="entry name" value="Prok_molybdopt-oxidoreductase"/>
</dbReference>
<protein>
    <submittedName>
        <fullName evidence="8">Unannotated protein</fullName>
    </submittedName>
</protein>
<dbReference type="GO" id="GO:0051539">
    <property type="term" value="F:4 iron, 4 sulfur cluster binding"/>
    <property type="evidence" value="ECO:0007669"/>
    <property type="project" value="UniProtKB-KW"/>
</dbReference>
<dbReference type="GO" id="GO:0016491">
    <property type="term" value="F:oxidoreductase activity"/>
    <property type="evidence" value="ECO:0007669"/>
    <property type="project" value="UniProtKB-KW"/>
</dbReference>
<organism evidence="8">
    <name type="scientific">freshwater metagenome</name>
    <dbReference type="NCBI Taxonomy" id="449393"/>
    <lineage>
        <taxon>unclassified sequences</taxon>
        <taxon>metagenomes</taxon>
        <taxon>ecological metagenomes</taxon>
    </lineage>
</organism>
<evidence type="ECO:0000256" key="3">
    <source>
        <dbReference type="ARBA" id="ARBA00023002"/>
    </source>
</evidence>
<accession>A0A6J6ID03</accession>
<keyword evidence="1" id="KW-0004">4Fe-4S</keyword>
<evidence type="ECO:0000256" key="2">
    <source>
        <dbReference type="ARBA" id="ARBA00022723"/>
    </source>
</evidence>
<feature type="region of interest" description="Disordered" evidence="6">
    <location>
        <begin position="338"/>
        <end position="361"/>
    </location>
</feature>
<keyword evidence="5" id="KW-0411">Iron-sulfur</keyword>
<reference evidence="8" key="1">
    <citation type="submission" date="2020-05" db="EMBL/GenBank/DDBJ databases">
        <authorList>
            <person name="Chiriac C."/>
            <person name="Salcher M."/>
            <person name="Ghai R."/>
            <person name="Kavagutti S V."/>
        </authorList>
    </citation>
    <scope>NUCLEOTIDE SEQUENCE</scope>
</reference>
<dbReference type="Pfam" id="PF04879">
    <property type="entry name" value="Molybdop_Fe4S4"/>
    <property type="match status" value="1"/>
</dbReference>
<dbReference type="Gene3D" id="3.40.50.740">
    <property type="match status" value="1"/>
</dbReference>
<dbReference type="GO" id="GO:0016020">
    <property type="term" value="C:membrane"/>
    <property type="evidence" value="ECO:0007669"/>
    <property type="project" value="TreeGrafter"/>
</dbReference>
<dbReference type="GO" id="GO:0046872">
    <property type="term" value="F:metal ion binding"/>
    <property type="evidence" value="ECO:0007669"/>
    <property type="project" value="UniProtKB-KW"/>
</dbReference>
<dbReference type="EMBL" id="CAEZUP010000082">
    <property type="protein sequence ID" value="CAB4618808.1"/>
    <property type="molecule type" value="Genomic_DNA"/>
</dbReference>
<keyword evidence="3" id="KW-0560">Oxidoreductase</keyword>
<dbReference type="Gene3D" id="3.40.228.10">
    <property type="entry name" value="Dimethylsulfoxide Reductase, domain 2"/>
    <property type="match status" value="1"/>
</dbReference>
<dbReference type="InterPro" id="IPR009010">
    <property type="entry name" value="Asp_de-COase-like_dom_sf"/>
</dbReference>
<dbReference type="SUPFAM" id="SSF53706">
    <property type="entry name" value="Formate dehydrogenase/DMSO reductase, domains 1-3"/>
    <property type="match status" value="1"/>
</dbReference>
<evidence type="ECO:0000256" key="6">
    <source>
        <dbReference type="SAM" id="MobiDB-lite"/>
    </source>
</evidence>
<dbReference type="InterPro" id="IPR006657">
    <property type="entry name" value="MoPterin_dinucl-bd_dom"/>
</dbReference>
<gene>
    <name evidence="8" type="ORF">UFOPK1835_01602</name>
</gene>
<keyword evidence="4" id="KW-0408">Iron</keyword>
<evidence type="ECO:0000259" key="7">
    <source>
        <dbReference type="PROSITE" id="PS51669"/>
    </source>
</evidence>
<feature type="domain" description="4Fe-4S Mo/W bis-MGD-type" evidence="7">
    <location>
        <begin position="4"/>
        <end position="60"/>
    </location>
</feature>
<dbReference type="Pfam" id="PF01568">
    <property type="entry name" value="Molydop_binding"/>
    <property type="match status" value="1"/>
</dbReference>
<dbReference type="SMART" id="SM00926">
    <property type="entry name" value="Molybdop_Fe4S4"/>
    <property type="match status" value="1"/>
</dbReference>
<dbReference type="GO" id="GO:0043546">
    <property type="term" value="F:molybdopterin cofactor binding"/>
    <property type="evidence" value="ECO:0007669"/>
    <property type="project" value="InterPro"/>
</dbReference>
<proteinExistence type="predicted"/>
<evidence type="ECO:0000256" key="5">
    <source>
        <dbReference type="ARBA" id="ARBA00023014"/>
    </source>
</evidence>
<evidence type="ECO:0000256" key="1">
    <source>
        <dbReference type="ARBA" id="ARBA00022485"/>
    </source>
</evidence>
<dbReference type="InterPro" id="IPR006656">
    <property type="entry name" value="Mopterin_OxRdtase"/>
</dbReference>
<dbReference type="PANTHER" id="PTHR43105:SF9">
    <property type="entry name" value="NADPH-FE(3+) OXIDOREDUCTASE SUBUNIT ALPHA"/>
    <property type="match status" value="1"/>
</dbReference>
<feature type="compositionally biased region" description="Basic residues" evidence="6">
    <location>
        <begin position="348"/>
        <end position="361"/>
    </location>
</feature>
<dbReference type="AlphaFoldDB" id="A0A6J6ID03"/>
<dbReference type="Gene3D" id="2.40.40.20">
    <property type="match status" value="1"/>
</dbReference>
<dbReference type="Pfam" id="PF00384">
    <property type="entry name" value="Molybdopterin"/>
    <property type="match status" value="1"/>
</dbReference>
<evidence type="ECO:0000256" key="4">
    <source>
        <dbReference type="ARBA" id="ARBA00023004"/>
    </source>
</evidence>
<name>A0A6J6ID03_9ZZZZ</name>
<dbReference type="PROSITE" id="PS51669">
    <property type="entry name" value="4FE4S_MOW_BIS_MGD"/>
    <property type="match status" value="1"/>
</dbReference>